<dbReference type="EMBL" id="CADEPM010000004">
    <property type="protein sequence ID" value="CAB3404507.1"/>
    <property type="molecule type" value="Genomic_DNA"/>
</dbReference>
<evidence type="ECO:0000256" key="5">
    <source>
        <dbReference type="ARBA" id="ARBA00014515"/>
    </source>
</evidence>
<evidence type="ECO:0000256" key="11">
    <source>
        <dbReference type="ARBA" id="ARBA00023136"/>
    </source>
</evidence>
<keyword evidence="7 14" id="KW-0812">Transmembrane</keyword>
<evidence type="ECO:0000256" key="8">
    <source>
        <dbReference type="ARBA" id="ARBA00022794"/>
    </source>
</evidence>
<keyword evidence="9 14" id="KW-1133">Transmembrane helix</keyword>
<dbReference type="GO" id="GO:0005929">
    <property type="term" value="C:cilium"/>
    <property type="evidence" value="ECO:0007669"/>
    <property type="project" value="UniProtKB-SubCell"/>
</dbReference>
<evidence type="ECO:0000256" key="9">
    <source>
        <dbReference type="ARBA" id="ARBA00022989"/>
    </source>
</evidence>
<evidence type="ECO:0000256" key="12">
    <source>
        <dbReference type="ARBA" id="ARBA00023180"/>
    </source>
</evidence>
<dbReference type="Proteomes" id="UP000494206">
    <property type="component" value="Unassembled WGS sequence"/>
</dbReference>
<gene>
    <name evidence="15" type="ORF">CBOVIS_LOCUS6830</name>
</gene>
<evidence type="ECO:0000256" key="2">
    <source>
        <dbReference type="ARBA" id="ARBA00004128"/>
    </source>
</evidence>
<proteinExistence type="inferred from homology"/>
<keyword evidence="8" id="KW-0970">Cilium biogenesis/degradation</keyword>
<comment type="similarity">
    <text evidence="4">Belongs to the TMEM138 family.</text>
</comment>
<comment type="function">
    <text evidence="1">Required for ciliogenesis.</text>
</comment>
<evidence type="ECO:0000256" key="10">
    <source>
        <dbReference type="ARBA" id="ARBA00023069"/>
    </source>
</evidence>
<evidence type="ECO:0000256" key="13">
    <source>
        <dbReference type="ARBA" id="ARBA00023273"/>
    </source>
</evidence>
<dbReference type="GO" id="GO:0005774">
    <property type="term" value="C:vacuolar membrane"/>
    <property type="evidence" value="ECO:0007669"/>
    <property type="project" value="UniProtKB-SubCell"/>
</dbReference>
<organism evidence="15 16">
    <name type="scientific">Caenorhabditis bovis</name>
    <dbReference type="NCBI Taxonomy" id="2654633"/>
    <lineage>
        <taxon>Eukaryota</taxon>
        <taxon>Metazoa</taxon>
        <taxon>Ecdysozoa</taxon>
        <taxon>Nematoda</taxon>
        <taxon>Chromadorea</taxon>
        <taxon>Rhabditida</taxon>
        <taxon>Rhabditina</taxon>
        <taxon>Rhabditomorpha</taxon>
        <taxon>Rhabditoidea</taxon>
        <taxon>Rhabditidae</taxon>
        <taxon>Peloderinae</taxon>
        <taxon>Caenorhabditis</taxon>
    </lineage>
</organism>
<dbReference type="PANTHER" id="PTHR13306:SF6">
    <property type="entry name" value="TRANSMEMBRANE PROTEIN 138"/>
    <property type="match status" value="1"/>
</dbReference>
<evidence type="ECO:0000256" key="3">
    <source>
        <dbReference type="ARBA" id="ARBA00004138"/>
    </source>
</evidence>
<evidence type="ECO:0000256" key="6">
    <source>
        <dbReference type="ARBA" id="ARBA00022554"/>
    </source>
</evidence>
<feature type="transmembrane region" description="Helical" evidence="14">
    <location>
        <begin position="113"/>
        <end position="132"/>
    </location>
</feature>
<dbReference type="GO" id="GO:0030030">
    <property type="term" value="P:cell projection organization"/>
    <property type="evidence" value="ECO:0007669"/>
    <property type="project" value="UniProtKB-KW"/>
</dbReference>
<protein>
    <recommendedName>
        <fullName evidence="5">Transmembrane protein 138</fullName>
    </recommendedName>
</protein>
<evidence type="ECO:0000256" key="14">
    <source>
        <dbReference type="SAM" id="Phobius"/>
    </source>
</evidence>
<keyword evidence="16" id="KW-1185">Reference proteome</keyword>
<dbReference type="AlphaFoldDB" id="A0A8S1EYA6"/>
<keyword evidence="10" id="KW-0969">Cilium</keyword>
<keyword evidence="12" id="KW-0325">Glycoprotein</keyword>
<keyword evidence="11 14" id="KW-0472">Membrane</keyword>
<evidence type="ECO:0000256" key="4">
    <source>
        <dbReference type="ARBA" id="ARBA00010572"/>
    </source>
</evidence>
<evidence type="ECO:0000256" key="7">
    <source>
        <dbReference type="ARBA" id="ARBA00022692"/>
    </source>
</evidence>
<evidence type="ECO:0000313" key="15">
    <source>
        <dbReference type="EMBL" id="CAB3404507.1"/>
    </source>
</evidence>
<dbReference type="PANTHER" id="PTHR13306">
    <property type="entry name" value="TRANSMEMBRANE PROTEIN 138"/>
    <property type="match status" value="1"/>
</dbReference>
<feature type="transmembrane region" description="Helical" evidence="14">
    <location>
        <begin position="68"/>
        <end position="93"/>
    </location>
</feature>
<dbReference type="InterPro" id="IPR024133">
    <property type="entry name" value="TM_138"/>
</dbReference>
<name>A0A8S1EYA6_9PELO</name>
<sequence>MGSKYPLVLYTQIVLLAVDMIFNCLSVILYGNNTILLMLYILQDTLLVMSSIMLFTSFSSTFVFQIGLIPLLLITFLPSIIFTIFYILISIAYHYVSLNSSWDTDGDVIFDNPIILSMYIAHKFFACFYYSFYKRAAMHISEPKYGGDSEWLREKFKSFFNIKAPTSDEIHHSQQSNNQ</sequence>
<keyword evidence="13" id="KW-0966">Cell projection</keyword>
<keyword evidence="6" id="KW-0926">Vacuole</keyword>
<accession>A0A8S1EYA6</accession>
<comment type="subcellular location">
    <subcellularLocation>
        <location evidence="3">Cell projection</location>
        <location evidence="3">Cilium</location>
    </subcellularLocation>
    <subcellularLocation>
        <location evidence="2">Vacuole membrane</location>
        <topology evidence="2">Multi-pass membrane protein</topology>
    </subcellularLocation>
</comment>
<dbReference type="OrthoDB" id="189688at2759"/>
<evidence type="ECO:0000313" key="16">
    <source>
        <dbReference type="Proteomes" id="UP000494206"/>
    </source>
</evidence>
<evidence type="ECO:0000256" key="1">
    <source>
        <dbReference type="ARBA" id="ARBA00003709"/>
    </source>
</evidence>
<dbReference type="Pfam" id="PF14935">
    <property type="entry name" value="TMEM138"/>
    <property type="match status" value="1"/>
</dbReference>
<comment type="caution">
    <text evidence="15">The sequence shown here is derived from an EMBL/GenBank/DDBJ whole genome shotgun (WGS) entry which is preliminary data.</text>
</comment>
<reference evidence="15 16" key="1">
    <citation type="submission" date="2020-04" db="EMBL/GenBank/DDBJ databases">
        <authorList>
            <person name="Laetsch R D."/>
            <person name="Stevens L."/>
            <person name="Kumar S."/>
            <person name="Blaxter L. M."/>
        </authorList>
    </citation>
    <scope>NUCLEOTIDE SEQUENCE [LARGE SCALE GENOMIC DNA]</scope>
</reference>